<gene>
    <name evidence="2" type="ORF">GCM10007424_00280</name>
</gene>
<dbReference type="PANTHER" id="PTHR37291">
    <property type="entry name" value="5-METHYLCYTOSINE-SPECIFIC RESTRICTION ENZYME B"/>
    <property type="match status" value="1"/>
</dbReference>
<dbReference type="InterPro" id="IPR052934">
    <property type="entry name" value="Methyl-DNA_Rec/Restrict_Enz"/>
</dbReference>
<reference evidence="3" key="1">
    <citation type="journal article" date="2019" name="Int. J. Syst. Evol. Microbiol.">
        <title>The Global Catalogue of Microorganisms (GCM) 10K type strain sequencing project: providing services to taxonomists for standard genome sequencing and annotation.</title>
        <authorList>
            <consortium name="The Broad Institute Genomics Platform"/>
            <consortium name="The Broad Institute Genome Sequencing Center for Infectious Disease"/>
            <person name="Wu L."/>
            <person name="Ma J."/>
        </authorList>
    </citation>
    <scope>NUCLEOTIDE SEQUENCE [LARGE SCALE GENOMIC DNA]</scope>
    <source>
        <strain evidence="3">CGMCC 1.15461</strain>
    </source>
</reference>
<evidence type="ECO:0000313" key="2">
    <source>
        <dbReference type="EMBL" id="GGB64353.1"/>
    </source>
</evidence>
<dbReference type="Pfam" id="PF07728">
    <property type="entry name" value="AAA_5"/>
    <property type="match status" value="1"/>
</dbReference>
<dbReference type="Gene3D" id="3.40.50.300">
    <property type="entry name" value="P-loop containing nucleotide triphosphate hydrolases"/>
    <property type="match status" value="1"/>
</dbReference>
<accession>A0ABQ1JB32</accession>
<dbReference type="SUPFAM" id="SSF52540">
    <property type="entry name" value="P-loop containing nucleoside triphosphate hydrolases"/>
    <property type="match status" value="1"/>
</dbReference>
<dbReference type="InterPro" id="IPR027417">
    <property type="entry name" value="P-loop_NTPase"/>
</dbReference>
<name>A0ABQ1JB32_9FLAO</name>
<dbReference type="EMBL" id="BMJE01000001">
    <property type="protein sequence ID" value="GGB64353.1"/>
    <property type="molecule type" value="Genomic_DNA"/>
</dbReference>
<sequence length="690" mass="78834">MHPDERLSEQTIIEILRKKKIIGMGSSWNNKHGNPVDDPRHFKDSVAIGDIVMVRDGTNPVALVRVVGKSYIDNNINPKFDWFDLRREIEILGLFESEDKILLDNILNKYNSNHIQAPGTLTFCNNDNATNHFIVKWHRAIQYRNLMNNIKLSTTRKDQIKALWDNFKAGITPEQRTLYQDGINKTLGDWELYKQKVTNGTLSLDEYTNVLKNTSATLPGGYLCNFLERTTSSVLGSSKPGNAENFGVKLNADGTYYVKKQSANASKIDAEQFFNKNIKEILNKIVLEKDPIKKAELVDSSSYSAKQILMKMAVLDNLSDFLFIYSGDVIGKLYEDFIDGTTETTFSRSHELCKVLLSILDIDPTDTLELVLLSRFIWKYTKAQAIADSNSPNVILYGPPGTGKTYSVLNDIEFVCLGDTTRYELLQFHPSFTYEDFIEGVKPKGVTKDGTIRFELVNGIFKNFCIKAKLNPDKEYYFIVDEINRANLSAVFGETLSLMEKGYRHETGSNKNLIRTQYSSLVDSLIAEDINNFGHLAYEIDNGISKFGIPSNLYFIGMMNDVDKSIDTFDLALRRRFKWLRKDCDYDVLDEETLFNGKDNFENIADYILSCRNLNNYISSDLGLGRSFEFGHAFFMKIGDIAKKKNITPGNKDVLFNLYLRPTLREYLRSVYPENEIDEKLQYALNLFRA</sequence>
<dbReference type="InterPro" id="IPR011704">
    <property type="entry name" value="ATPase_dyneun-rel_AAA"/>
</dbReference>
<feature type="domain" description="ATPase dynein-related AAA" evidence="1">
    <location>
        <begin position="393"/>
        <end position="577"/>
    </location>
</feature>
<keyword evidence="3" id="KW-1185">Reference proteome</keyword>
<comment type="caution">
    <text evidence="2">The sequence shown here is derived from an EMBL/GenBank/DDBJ whole genome shotgun (WGS) entry which is preliminary data.</text>
</comment>
<proteinExistence type="predicted"/>
<dbReference type="Proteomes" id="UP000615760">
    <property type="component" value="Unassembled WGS sequence"/>
</dbReference>
<organism evidence="2 3">
    <name type="scientific">Flavobacterium suaedae</name>
    <dbReference type="NCBI Taxonomy" id="1767027"/>
    <lineage>
        <taxon>Bacteria</taxon>
        <taxon>Pseudomonadati</taxon>
        <taxon>Bacteroidota</taxon>
        <taxon>Flavobacteriia</taxon>
        <taxon>Flavobacteriales</taxon>
        <taxon>Flavobacteriaceae</taxon>
        <taxon>Flavobacterium</taxon>
    </lineage>
</organism>
<protein>
    <recommendedName>
        <fullName evidence="1">ATPase dynein-related AAA domain-containing protein</fullName>
    </recommendedName>
</protein>
<evidence type="ECO:0000313" key="3">
    <source>
        <dbReference type="Proteomes" id="UP000615760"/>
    </source>
</evidence>
<evidence type="ECO:0000259" key="1">
    <source>
        <dbReference type="Pfam" id="PF07728"/>
    </source>
</evidence>
<dbReference type="PANTHER" id="PTHR37291:SF1">
    <property type="entry name" value="TYPE IV METHYL-DIRECTED RESTRICTION ENZYME ECOKMCRB SUBUNIT"/>
    <property type="match status" value="1"/>
</dbReference>